<evidence type="ECO:0000256" key="2">
    <source>
        <dbReference type="SAM" id="Phobius"/>
    </source>
</evidence>
<dbReference type="Proteomes" id="UP000228777">
    <property type="component" value="Unassembled WGS sequence"/>
</dbReference>
<evidence type="ECO:0000313" key="3">
    <source>
        <dbReference type="EMBL" id="PIU46430.1"/>
    </source>
</evidence>
<keyword evidence="2" id="KW-0812">Transmembrane</keyword>
<feature type="non-terminal residue" evidence="3">
    <location>
        <position position="1"/>
    </location>
</feature>
<evidence type="ECO:0008006" key="5">
    <source>
        <dbReference type="Google" id="ProtNLM"/>
    </source>
</evidence>
<keyword evidence="2" id="KW-0472">Membrane</keyword>
<sequence length="653" mass="75848">KMDFKKFKKFLIPEEKIAGIEVDDTRLACVYLIEKDGKTFIKQQIEISLPKGIIEDGEVKDKKNFILHLNKLLAELFKKKVKKDLPAVLSLPSQKIYSQLFDFPDRINYEALEESMGLTIGFSLPLSVNESYLDWEIINEEEKKIYLSSVKKDIIDGFIESFGEKAFLPIVCETHLMSLNRAISLREKEPFCGVLVDKEGIEMAISKEGKIRFENTIFWAAHRRREIRDPQVAEFPREGKNELTLEEKKKILTNEIWRTINFYQTDNKDNAKIGKIYLIGELLELSEFKDYLDSHLSIAPELKIDVIIPEIIFGKLEKKKMEKKEKKTKERNRLEKAQENLDKLLSQQTEIEKTTNKLIGEEGLIGKEIKTLKEKEKLIKSRDEKKKLVEQRWALEKKRKEMEEKKWELEKERTKIEPKVKKAQKLYGKTKKESSPEIIGKELNPVRDLSLNGVKDNRFLIGIGAALRGFIPHDKDNFISLLPIGTEERYFHSKVSSIFNFVNSWFILMSIIFVSLFGGTYFLLSYISQNTEKQLSDLKALPVGEELQKIEKTAIEFNKNIDLMENLSKEVSPWSKLLEELKNKKINGITYIKLTAISIKDKISLEGLAGTRSQLLSFKENLMASQILTEIELPLKFVEEKENIFFTISFRVK</sequence>
<dbReference type="Gene3D" id="3.30.420.40">
    <property type="match status" value="2"/>
</dbReference>
<evidence type="ECO:0000256" key="1">
    <source>
        <dbReference type="SAM" id="Coils"/>
    </source>
</evidence>
<dbReference type="AlphaFoldDB" id="A0A2M6Z1Z8"/>
<dbReference type="EMBL" id="PEWP01000052">
    <property type="protein sequence ID" value="PIU46430.1"/>
    <property type="molecule type" value="Genomic_DNA"/>
</dbReference>
<dbReference type="InterPro" id="IPR005883">
    <property type="entry name" value="PilM"/>
</dbReference>
<evidence type="ECO:0000313" key="4">
    <source>
        <dbReference type="Proteomes" id="UP000228777"/>
    </source>
</evidence>
<name>A0A2M6Z1Z8_9BACT</name>
<dbReference type="Pfam" id="PF11104">
    <property type="entry name" value="PilM_2"/>
    <property type="match status" value="1"/>
</dbReference>
<keyword evidence="2" id="KW-1133">Transmembrane helix</keyword>
<keyword evidence="1" id="KW-0175">Coiled coil</keyword>
<accession>A0A2M6Z1Z8</accession>
<organism evidence="3 4">
    <name type="scientific">bacterium (Candidatus Gribaldobacteria) CG07_land_8_20_14_0_80_33_18</name>
    <dbReference type="NCBI Taxonomy" id="2014272"/>
    <lineage>
        <taxon>Bacteria</taxon>
        <taxon>Candidatus Gribaldobacteria</taxon>
    </lineage>
</organism>
<dbReference type="Gene3D" id="3.30.1490.300">
    <property type="match status" value="1"/>
</dbReference>
<protein>
    <recommendedName>
        <fullName evidence="5">SHS2 domain-containing protein</fullName>
    </recommendedName>
</protein>
<feature type="coiled-coil region" evidence="1">
    <location>
        <begin position="385"/>
        <end position="417"/>
    </location>
</feature>
<comment type="caution">
    <text evidence="3">The sequence shown here is derived from an EMBL/GenBank/DDBJ whole genome shotgun (WGS) entry which is preliminary data.</text>
</comment>
<gene>
    <name evidence="3" type="ORF">COS93_02525</name>
</gene>
<feature type="transmembrane region" description="Helical" evidence="2">
    <location>
        <begin position="505"/>
        <end position="524"/>
    </location>
</feature>
<feature type="coiled-coil region" evidence="1">
    <location>
        <begin position="317"/>
        <end position="354"/>
    </location>
</feature>
<proteinExistence type="predicted"/>
<reference evidence="4" key="1">
    <citation type="submission" date="2017-09" db="EMBL/GenBank/DDBJ databases">
        <title>Depth-based differentiation of microbial function through sediment-hosted aquifers and enrichment of novel symbionts in the deep terrestrial subsurface.</title>
        <authorList>
            <person name="Probst A.J."/>
            <person name="Ladd B."/>
            <person name="Jarett J.K."/>
            <person name="Geller-Mcgrath D.E."/>
            <person name="Sieber C.M.K."/>
            <person name="Emerson J.B."/>
            <person name="Anantharaman K."/>
            <person name="Thomas B.C."/>
            <person name="Malmstrom R."/>
            <person name="Stieglmeier M."/>
            <person name="Klingl A."/>
            <person name="Woyke T."/>
            <person name="Ryan C.M."/>
            <person name="Banfield J.F."/>
        </authorList>
    </citation>
    <scope>NUCLEOTIDE SEQUENCE [LARGE SCALE GENOMIC DNA]</scope>
</reference>
<feature type="coiled-coil region" evidence="1">
    <location>
        <begin position="547"/>
        <end position="584"/>
    </location>
</feature>